<dbReference type="RefSeq" id="WP_058439119.1">
    <property type="nucleotide sequence ID" value="NZ_KQ758903.1"/>
</dbReference>
<dbReference type="OrthoDB" id="9801424at2"/>
<evidence type="ECO:0000256" key="4">
    <source>
        <dbReference type="ARBA" id="ARBA00022691"/>
    </source>
</evidence>
<dbReference type="PANTHER" id="PTHR43409">
    <property type="entry name" value="ANAEROBIC MAGNESIUM-PROTOPORPHYRIN IX MONOMETHYL ESTER CYCLASE-RELATED"/>
    <property type="match status" value="1"/>
</dbReference>
<dbReference type="InterPro" id="IPR051198">
    <property type="entry name" value="BchE-like"/>
</dbReference>
<dbReference type="CDD" id="cd02068">
    <property type="entry name" value="radical_SAM_B12_BD"/>
    <property type="match status" value="1"/>
</dbReference>
<dbReference type="PROSITE" id="PS51332">
    <property type="entry name" value="B12_BINDING"/>
    <property type="match status" value="1"/>
</dbReference>
<dbReference type="Pfam" id="PF02310">
    <property type="entry name" value="B12-binding"/>
    <property type="match status" value="1"/>
</dbReference>
<dbReference type="InterPro" id="IPR006638">
    <property type="entry name" value="Elp3/MiaA/NifB-like_rSAM"/>
</dbReference>
<protein>
    <submittedName>
        <fullName evidence="10">Fe-S oxidoreductase</fullName>
    </submittedName>
</protein>
<dbReference type="Gene3D" id="3.40.50.280">
    <property type="entry name" value="Cobalamin-binding domain"/>
    <property type="match status" value="1"/>
</dbReference>
<comment type="caution">
    <text evidence="10">The sequence shown here is derived from an EMBL/GenBank/DDBJ whole genome shotgun (WGS) entry which is preliminary data.</text>
</comment>
<evidence type="ECO:0000256" key="2">
    <source>
        <dbReference type="ARBA" id="ARBA00022603"/>
    </source>
</evidence>
<dbReference type="Pfam" id="PF04055">
    <property type="entry name" value="Radical_SAM"/>
    <property type="match status" value="1"/>
</dbReference>
<dbReference type="SFLD" id="SFLDG01082">
    <property type="entry name" value="B12-binding_domain_containing"/>
    <property type="match status" value="1"/>
</dbReference>
<dbReference type="SUPFAM" id="SSF102114">
    <property type="entry name" value="Radical SAM enzymes"/>
    <property type="match status" value="1"/>
</dbReference>
<keyword evidence="11" id="KW-1185">Reference proteome</keyword>
<keyword evidence="7" id="KW-0411">Iron-sulfur</keyword>
<evidence type="ECO:0000259" key="9">
    <source>
        <dbReference type="PROSITE" id="PS51918"/>
    </source>
</evidence>
<evidence type="ECO:0000256" key="5">
    <source>
        <dbReference type="ARBA" id="ARBA00022723"/>
    </source>
</evidence>
<dbReference type="GO" id="GO:0003824">
    <property type="term" value="F:catalytic activity"/>
    <property type="evidence" value="ECO:0007669"/>
    <property type="project" value="InterPro"/>
</dbReference>
<feature type="domain" description="Radical SAM core" evidence="9">
    <location>
        <begin position="177"/>
        <end position="401"/>
    </location>
</feature>
<dbReference type="SFLD" id="SFLDS00029">
    <property type="entry name" value="Radical_SAM"/>
    <property type="match status" value="1"/>
</dbReference>
<dbReference type="PATRIC" id="fig|1217799.6.peg.954"/>
<dbReference type="GO" id="GO:0051539">
    <property type="term" value="F:4 iron, 4 sulfur cluster binding"/>
    <property type="evidence" value="ECO:0007669"/>
    <property type="project" value="UniProtKB-KW"/>
</dbReference>
<dbReference type="InterPro" id="IPR023404">
    <property type="entry name" value="rSAM_horseshoe"/>
</dbReference>
<dbReference type="SFLD" id="SFLDG01123">
    <property type="entry name" value="methyltransferase_(Class_B)"/>
    <property type="match status" value="1"/>
</dbReference>
<dbReference type="GO" id="GO:0031419">
    <property type="term" value="F:cobalamin binding"/>
    <property type="evidence" value="ECO:0007669"/>
    <property type="project" value="InterPro"/>
</dbReference>
<keyword evidence="4" id="KW-0949">S-adenosyl-L-methionine</keyword>
<dbReference type="PROSITE" id="PS51918">
    <property type="entry name" value="RADICAL_SAM"/>
    <property type="match status" value="1"/>
</dbReference>
<evidence type="ECO:0000259" key="8">
    <source>
        <dbReference type="PROSITE" id="PS51332"/>
    </source>
</evidence>
<dbReference type="Gene3D" id="3.80.30.20">
    <property type="entry name" value="tm_1862 like domain"/>
    <property type="match status" value="1"/>
</dbReference>
<evidence type="ECO:0000256" key="6">
    <source>
        <dbReference type="ARBA" id="ARBA00023004"/>
    </source>
</evidence>
<keyword evidence="6" id="KW-0408">Iron</keyword>
<feature type="domain" description="B12-binding" evidence="8">
    <location>
        <begin position="8"/>
        <end position="138"/>
    </location>
</feature>
<sequence length="471" mass="54078">MKILLVNPARKHLATFGHHSVFPNSLLYIAAVLEKAGHDVRIYDNQVDLREPKDFVEFNPQLVGFSVLSGPNIAEAIQQTKEFKALLPGVKTVWGNVHPSVLPEQTAAEDYIDYLCIGAGEYMMSELASHLETGAPSIDRIKGLVWKNNGNTVVNEPSEFIKNLDELPDPAWHLIDVPKYWEKSLNTSRGCPSKCTFCYSPLFYKGYSGDLSAERIVSQIEHLYRAYGVKFMRFFEDTFTCNRDRLRKFCELMIERKVPVQWDCDSRIGLSDEDIGLMSKAGCLSVGLGIESGSPRVIKFIKKGITVKAVEETIERLARHKIMPRLYFIAELPTETVEEFKETQDLIKRLDKPPYQYMPYMPFPATVLYDYIIKEGLIQEPKHLAEWAGVLTLRSMNPSYLKVPPEMLDKALDDLRDMYFLRPLRFALRHMPLYFTRLAPTPGNLLKGLKRFWLYFSTRPLPEGRIRGQLR</sequence>
<evidence type="ECO:0000313" key="10">
    <source>
        <dbReference type="EMBL" id="KTB48083.1"/>
    </source>
</evidence>
<dbReference type="CDD" id="cd01335">
    <property type="entry name" value="Radical_SAM"/>
    <property type="match status" value="1"/>
</dbReference>
<dbReference type="EMBL" id="LFDV01000002">
    <property type="protein sequence ID" value="KTB48083.1"/>
    <property type="molecule type" value="Genomic_DNA"/>
</dbReference>
<gene>
    <name evidence="10" type="ORF">DEALK_09280</name>
</gene>
<comment type="cofactor">
    <cofactor evidence="1">
        <name>[4Fe-4S] cluster</name>
        <dbReference type="ChEBI" id="CHEBI:49883"/>
    </cofactor>
</comment>
<evidence type="ECO:0000256" key="7">
    <source>
        <dbReference type="ARBA" id="ARBA00023014"/>
    </source>
</evidence>
<dbReference type="PANTHER" id="PTHR43409:SF7">
    <property type="entry name" value="BLL1977 PROTEIN"/>
    <property type="match status" value="1"/>
</dbReference>
<dbReference type="SUPFAM" id="SSF52242">
    <property type="entry name" value="Cobalamin (vitamin B12)-binding domain"/>
    <property type="match status" value="1"/>
</dbReference>
<dbReference type="SMART" id="SM00729">
    <property type="entry name" value="Elp3"/>
    <property type="match status" value="1"/>
</dbReference>
<name>A0A0W0GHR7_9CHLR</name>
<dbReference type="AlphaFoldDB" id="A0A0W0GHR7"/>
<dbReference type="InterPro" id="IPR058240">
    <property type="entry name" value="rSAM_sf"/>
</dbReference>
<dbReference type="Proteomes" id="UP000053947">
    <property type="component" value="Unassembled WGS sequence"/>
</dbReference>
<dbReference type="InterPro" id="IPR006158">
    <property type="entry name" value="Cobalamin-bd"/>
</dbReference>
<organism evidence="10 11">
    <name type="scientific">Dehalogenimonas alkenigignens</name>
    <dbReference type="NCBI Taxonomy" id="1217799"/>
    <lineage>
        <taxon>Bacteria</taxon>
        <taxon>Bacillati</taxon>
        <taxon>Chloroflexota</taxon>
        <taxon>Dehalococcoidia</taxon>
        <taxon>Dehalococcoidales</taxon>
        <taxon>Dehalococcoidaceae</taxon>
        <taxon>Dehalogenimonas</taxon>
    </lineage>
</organism>
<evidence type="ECO:0000256" key="1">
    <source>
        <dbReference type="ARBA" id="ARBA00001966"/>
    </source>
</evidence>
<proteinExistence type="predicted"/>
<reference evidence="10 11" key="1">
    <citation type="submission" date="2015-06" db="EMBL/GenBank/DDBJ databases">
        <title>Genome sequence of the organohalide-respiring Dehalogenimonas alkenigignens type strain (IP3-3T).</title>
        <authorList>
            <person name="Key T.A."/>
            <person name="Richmond D.P."/>
            <person name="Bowman K.S."/>
            <person name="Cho Y.-J."/>
            <person name="Chun J."/>
            <person name="da Costa M.S."/>
            <person name="Rainey F.A."/>
            <person name="Moe W.M."/>
        </authorList>
    </citation>
    <scope>NUCLEOTIDE SEQUENCE [LARGE SCALE GENOMIC DNA]</scope>
    <source>
        <strain evidence="10 11">IP3-3</strain>
    </source>
</reference>
<dbReference type="InterPro" id="IPR036724">
    <property type="entry name" value="Cobalamin-bd_sf"/>
</dbReference>
<dbReference type="InterPro" id="IPR034466">
    <property type="entry name" value="Methyltransferase_Class_B"/>
</dbReference>
<evidence type="ECO:0000313" key="11">
    <source>
        <dbReference type="Proteomes" id="UP000053947"/>
    </source>
</evidence>
<keyword evidence="2" id="KW-0489">Methyltransferase</keyword>
<keyword evidence="3" id="KW-0808">Transferase</keyword>
<keyword evidence="5" id="KW-0479">Metal-binding</keyword>
<dbReference type="GO" id="GO:0046872">
    <property type="term" value="F:metal ion binding"/>
    <property type="evidence" value="ECO:0007669"/>
    <property type="project" value="UniProtKB-KW"/>
</dbReference>
<dbReference type="InterPro" id="IPR007197">
    <property type="entry name" value="rSAM"/>
</dbReference>
<dbReference type="STRING" id="1217799.DEALK_09280"/>
<accession>A0A0W0GHR7</accession>
<evidence type="ECO:0000256" key="3">
    <source>
        <dbReference type="ARBA" id="ARBA00022679"/>
    </source>
</evidence>